<proteinExistence type="inferred from homology"/>
<gene>
    <name evidence="3 5" type="primary">smpB</name>
    <name evidence="5" type="ORF">KDA27_22825</name>
</gene>
<evidence type="ECO:0000313" key="5">
    <source>
        <dbReference type="EMBL" id="MCA9758648.1"/>
    </source>
</evidence>
<dbReference type="PANTHER" id="PTHR30308">
    <property type="entry name" value="TMRNA-BINDING COMPONENT OF TRANS-TRANSLATION TAGGING COMPLEX"/>
    <property type="match status" value="1"/>
</dbReference>
<dbReference type="InterPro" id="IPR023620">
    <property type="entry name" value="SmpB"/>
</dbReference>
<dbReference type="InterPro" id="IPR020081">
    <property type="entry name" value="SsrA-bd_prot_CS"/>
</dbReference>
<comment type="caution">
    <text evidence="5">The sequence shown here is derived from an EMBL/GenBank/DDBJ whole genome shotgun (WGS) entry which is preliminary data.</text>
</comment>
<evidence type="ECO:0000256" key="3">
    <source>
        <dbReference type="HAMAP-Rule" id="MF_00023"/>
    </source>
</evidence>
<dbReference type="Pfam" id="PF01668">
    <property type="entry name" value="SmpB"/>
    <property type="match status" value="1"/>
</dbReference>
<comment type="function">
    <text evidence="3">Required for rescue of stalled ribosomes mediated by trans-translation. Binds to transfer-messenger RNA (tmRNA), required for stable association of tmRNA with ribosomes. tmRNA and SmpB together mimic tRNA shape, replacing the anticodon stem-loop with SmpB. tmRNA is encoded by the ssrA gene; the 2 termini fold to resemble tRNA(Ala) and it encodes a 'tag peptide', a short internal open reading frame. During trans-translation Ala-aminoacylated tmRNA acts like a tRNA, entering the A-site of stalled ribosomes, displacing the stalled mRNA. The ribosome then switches to translate the ORF on the tmRNA; the nascent peptide is terminated with the 'tag peptide' encoded by the tmRNA and targeted for degradation. The ribosome is freed to recommence translation, which seems to be the essential function of trans-translation.</text>
</comment>
<dbReference type="PROSITE" id="PS01317">
    <property type="entry name" value="SSRP"/>
    <property type="match status" value="1"/>
</dbReference>
<sequence length="165" mass="19265">MANKQQKKTDPQKNADRRVLVSNRKARHDYEILDTIEAGIELVGTEVKSIRDGKVNLGDSYAAIEQGQAWLISMHVSPFPQANQFNHEPLRKRRLLLHRRQIDKLEQRVQEKGFTLIPLAVTLVKNRVKIDIGVCRGKKLYDKRESTKERDARREMDRARREAQR</sequence>
<comment type="similarity">
    <text evidence="3">Belongs to the SmpB family.</text>
</comment>
<dbReference type="InterPro" id="IPR000037">
    <property type="entry name" value="SsrA-bd_prot"/>
</dbReference>
<dbReference type="SUPFAM" id="SSF74982">
    <property type="entry name" value="Small protein B (SmpB)"/>
    <property type="match status" value="1"/>
</dbReference>
<organism evidence="5 6">
    <name type="scientific">Eiseniibacteriota bacterium</name>
    <dbReference type="NCBI Taxonomy" id="2212470"/>
    <lineage>
        <taxon>Bacteria</taxon>
        <taxon>Candidatus Eiseniibacteriota</taxon>
    </lineage>
</organism>
<evidence type="ECO:0000256" key="4">
    <source>
        <dbReference type="SAM" id="MobiDB-lite"/>
    </source>
</evidence>
<reference evidence="5" key="1">
    <citation type="submission" date="2020-04" db="EMBL/GenBank/DDBJ databases">
        <authorList>
            <person name="Zhang T."/>
        </authorList>
    </citation>
    <scope>NUCLEOTIDE SEQUENCE</scope>
    <source>
        <strain evidence="5">HKST-UBA02</strain>
    </source>
</reference>
<keyword evidence="1 3" id="KW-0963">Cytoplasm</keyword>
<dbReference type="GO" id="GO:0003723">
    <property type="term" value="F:RNA binding"/>
    <property type="evidence" value="ECO:0007669"/>
    <property type="project" value="UniProtKB-UniRule"/>
</dbReference>
<comment type="subcellular location">
    <subcellularLocation>
        <location evidence="3">Cytoplasm</location>
    </subcellularLocation>
    <text evidence="3">The tmRNA-SmpB complex associates with stalled 70S ribosomes.</text>
</comment>
<keyword evidence="2 3" id="KW-0694">RNA-binding</keyword>
<accession>A0A956SHN7</accession>
<dbReference type="HAMAP" id="MF_00023">
    <property type="entry name" value="SmpB"/>
    <property type="match status" value="1"/>
</dbReference>
<reference evidence="5" key="2">
    <citation type="journal article" date="2021" name="Microbiome">
        <title>Successional dynamics and alternative stable states in a saline activated sludge microbial community over 9 years.</title>
        <authorList>
            <person name="Wang Y."/>
            <person name="Ye J."/>
            <person name="Ju F."/>
            <person name="Liu L."/>
            <person name="Boyd J.A."/>
            <person name="Deng Y."/>
            <person name="Parks D.H."/>
            <person name="Jiang X."/>
            <person name="Yin X."/>
            <person name="Woodcroft B.J."/>
            <person name="Tyson G.W."/>
            <person name="Hugenholtz P."/>
            <person name="Polz M.F."/>
            <person name="Zhang T."/>
        </authorList>
    </citation>
    <scope>NUCLEOTIDE SEQUENCE</scope>
    <source>
        <strain evidence="5">HKST-UBA02</strain>
    </source>
</reference>
<dbReference type="AlphaFoldDB" id="A0A956SHN7"/>
<name>A0A956SHN7_UNCEI</name>
<feature type="region of interest" description="Disordered" evidence="4">
    <location>
        <begin position="143"/>
        <end position="165"/>
    </location>
</feature>
<protein>
    <recommendedName>
        <fullName evidence="3">SsrA-binding protein</fullName>
    </recommendedName>
    <alternativeName>
        <fullName evidence="3">Small protein B</fullName>
    </alternativeName>
</protein>
<dbReference type="PANTHER" id="PTHR30308:SF2">
    <property type="entry name" value="SSRA-BINDING PROTEIN"/>
    <property type="match status" value="1"/>
</dbReference>
<dbReference type="Proteomes" id="UP000739538">
    <property type="component" value="Unassembled WGS sequence"/>
</dbReference>
<dbReference type="CDD" id="cd09294">
    <property type="entry name" value="SmpB"/>
    <property type="match status" value="1"/>
</dbReference>
<evidence type="ECO:0000313" key="6">
    <source>
        <dbReference type="Proteomes" id="UP000739538"/>
    </source>
</evidence>
<evidence type="ECO:0000256" key="2">
    <source>
        <dbReference type="ARBA" id="ARBA00022884"/>
    </source>
</evidence>
<dbReference type="NCBIfam" id="NF003843">
    <property type="entry name" value="PRK05422.1"/>
    <property type="match status" value="1"/>
</dbReference>
<dbReference type="GO" id="GO:0005829">
    <property type="term" value="C:cytosol"/>
    <property type="evidence" value="ECO:0007669"/>
    <property type="project" value="TreeGrafter"/>
</dbReference>
<dbReference type="EMBL" id="JAGQHS010000196">
    <property type="protein sequence ID" value="MCA9758648.1"/>
    <property type="molecule type" value="Genomic_DNA"/>
</dbReference>
<evidence type="ECO:0000256" key="1">
    <source>
        <dbReference type="ARBA" id="ARBA00022490"/>
    </source>
</evidence>
<dbReference type="GO" id="GO:0070930">
    <property type="term" value="P:trans-translation-dependent protein tagging"/>
    <property type="evidence" value="ECO:0007669"/>
    <property type="project" value="TreeGrafter"/>
</dbReference>
<dbReference type="NCBIfam" id="TIGR00086">
    <property type="entry name" value="smpB"/>
    <property type="match status" value="1"/>
</dbReference>
<dbReference type="Gene3D" id="2.40.280.10">
    <property type="match status" value="1"/>
</dbReference>
<dbReference type="GO" id="GO:0070929">
    <property type="term" value="P:trans-translation"/>
    <property type="evidence" value="ECO:0007669"/>
    <property type="project" value="UniProtKB-UniRule"/>
</dbReference>